<keyword evidence="2" id="KW-0678">Repressor</keyword>
<dbReference type="InterPro" id="IPR025997">
    <property type="entry name" value="SBP_2_dom"/>
</dbReference>
<dbReference type="Pfam" id="PF00356">
    <property type="entry name" value="LacI"/>
    <property type="match status" value="1"/>
</dbReference>
<evidence type="ECO:0000256" key="4">
    <source>
        <dbReference type="ARBA" id="ARBA00023125"/>
    </source>
</evidence>
<proteinExistence type="predicted"/>
<dbReference type="GO" id="GO:0055085">
    <property type="term" value="P:transmembrane transport"/>
    <property type="evidence" value="ECO:0007669"/>
    <property type="project" value="UniProtKB-ARBA"/>
</dbReference>
<dbReference type="Proteomes" id="UP000307574">
    <property type="component" value="Unassembled WGS sequence"/>
</dbReference>
<dbReference type="AlphaFoldDB" id="A0A4U1ZLR9"/>
<evidence type="ECO:0000256" key="1">
    <source>
        <dbReference type="ARBA" id="ARBA00022181"/>
    </source>
</evidence>
<evidence type="ECO:0000313" key="7">
    <source>
        <dbReference type="EMBL" id="TKF34081.1"/>
    </source>
</evidence>
<dbReference type="InterPro" id="IPR000843">
    <property type="entry name" value="HTH_LacI"/>
</dbReference>
<dbReference type="PROSITE" id="PS00356">
    <property type="entry name" value="HTH_LACI_1"/>
    <property type="match status" value="1"/>
</dbReference>
<accession>A0A4U1ZLR9</accession>
<dbReference type="Gene3D" id="3.40.50.2300">
    <property type="match status" value="2"/>
</dbReference>
<dbReference type="PANTHER" id="PTHR30146:SF151">
    <property type="entry name" value="HTH-TYPE TRANSCRIPTIONAL REPRESSOR CYTR"/>
    <property type="match status" value="1"/>
</dbReference>
<dbReference type="SUPFAM" id="SSF53822">
    <property type="entry name" value="Periplasmic binding protein-like I"/>
    <property type="match status" value="1"/>
</dbReference>
<keyword evidence="3" id="KW-0805">Transcription regulation</keyword>
<dbReference type="InterPro" id="IPR010982">
    <property type="entry name" value="Lambda_DNA-bd_dom_sf"/>
</dbReference>
<dbReference type="RefSeq" id="WP_136979458.1">
    <property type="nucleotide sequence ID" value="NZ_SYUV01000017.1"/>
</dbReference>
<dbReference type="PROSITE" id="PS50932">
    <property type="entry name" value="HTH_LACI_2"/>
    <property type="match status" value="1"/>
</dbReference>
<protein>
    <recommendedName>
        <fullName evidence="1">Autoinducer 2-binding periplasmic protein LuxP</fullName>
    </recommendedName>
</protein>
<dbReference type="PANTHER" id="PTHR30146">
    <property type="entry name" value="LACI-RELATED TRANSCRIPTIONAL REPRESSOR"/>
    <property type="match status" value="1"/>
</dbReference>
<dbReference type="CDD" id="cd06267">
    <property type="entry name" value="PBP1_LacI_sugar_binding-like"/>
    <property type="match status" value="1"/>
</dbReference>
<evidence type="ECO:0000313" key="8">
    <source>
        <dbReference type="Proteomes" id="UP000307574"/>
    </source>
</evidence>
<evidence type="ECO:0000259" key="6">
    <source>
        <dbReference type="PROSITE" id="PS50932"/>
    </source>
</evidence>
<dbReference type="Gene3D" id="1.10.260.40">
    <property type="entry name" value="lambda repressor-like DNA-binding domains"/>
    <property type="match status" value="1"/>
</dbReference>
<evidence type="ECO:0000256" key="5">
    <source>
        <dbReference type="ARBA" id="ARBA00023163"/>
    </source>
</evidence>
<reference evidence="7 8" key="1">
    <citation type="submission" date="2019-04" db="EMBL/GenBank/DDBJ databases">
        <title>A reverse ecology approach based on a biological definition of microbial populations.</title>
        <authorList>
            <person name="Arevalo P."/>
            <person name="Vaninsberghe D."/>
            <person name="Elsherbini J."/>
            <person name="Gore J."/>
            <person name="Polz M."/>
        </authorList>
    </citation>
    <scope>NUCLEOTIDE SEQUENCE [LARGE SCALE GENOMIC DNA]</scope>
    <source>
        <strain evidence="7 8">10N.261.46.F4</strain>
    </source>
</reference>
<name>A0A4U1ZLR9_9VIBR</name>
<dbReference type="InterPro" id="IPR028082">
    <property type="entry name" value="Peripla_BP_I"/>
</dbReference>
<dbReference type="Pfam" id="PF13407">
    <property type="entry name" value="Peripla_BP_4"/>
    <property type="match status" value="1"/>
</dbReference>
<feature type="domain" description="HTH lacI-type" evidence="6">
    <location>
        <begin position="4"/>
        <end position="58"/>
    </location>
</feature>
<dbReference type="GO" id="GO:0003700">
    <property type="term" value="F:DNA-binding transcription factor activity"/>
    <property type="evidence" value="ECO:0007669"/>
    <property type="project" value="TreeGrafter"/>
</dbReference>
<dbReference type="SUPFAM" id="SSF47413">
    <property type="entry name" value="lambda repressor-like DNA-binding domains"/>
    <property type="match status" value="1"/>
</dbReference>
<dbReference type="SMART" id="SM00354">
    <property type="entry name" value="HTH_LACI"/>
    <property type="match status" value="1"/>
</dbReference>
<sequence>MKKITMTDIAKRANVTAITVSRALSTPDKVKAETREKIQKLAKEMGYIPNMLAKGLKSGSKSIGVIVPSIQNPFFAKAIERISRYSAERGYNCIFFTSDESSDIEESCVNTLVSYNVEGIIISVISEEENYQPSYFKHLKQIEIPVVLLDRYVEQPHDCGVYLDNIDSGHKLAKEIIKDQNKELLIVAGPPQSKVSNDRLVGMNRVFQQLCSQMKVSIIHADFNKRLASENVKIFLNNSKPDAIVGLNNQITLGCLEASYLSGYKPGGDINFYSIDRVVGAESFGVSIPCIEHNIDELAIQSVSQLIRVIESKSDSNIGDIVIRGKVLSKQPYDEL</sequence>
<comment type="caution">
    <text evidence="7">The sequence shown here is derived from an EMBL/GenBank/DDBJ whole genome shotgun (WGS) entry which is preliminary data.</text>
</comment>
<keyword evidence="4" id="KW-0238">DNA-binding</keyword>
<keyword evidence="5" id="KW-0804">Transcription</keyword>
<dbReference type="EMBL" id="SYUV01000017">
    <property type="protein sequence ID" value="TKF34081.1"/>
    <property type="molecule type" value="Genomic_DNA"/>
</dbReference>
<dbReference type="CDD" id="cd01392">
    <property type="entry name" value="HTH_LacI"/>
    <property type="match status" value="1"/>
</dbReference>
<dbReference type="GO" id="GO:0000976">
    <property type="term" value="F:transcription cis-regulatory region binding"/>
    <property type="evidence" value="ECO:0007669"/>
    <property type="project" value="TreeGrafter"/>
</dbReference>
<gene>
    <name evidence="7" type="ORF">FCV50_05510</name>
</gene>
<evidence type="ECO:0000256" key="2">
    <source>
        <dbReference type="ARBA" id="ARBA00022491"/>
    </source>
</evidence>
<organism evidence="7 8">
    <name type="scientific">Vibrio kanaloae</name>
    <dbReference type="NCBI Taxonomy" id="170673"/>
    <lineage>
        <taxon>Bacteria</taxon>
        <taxon>Pseudomonadati</taxon>
        <taxon>Pseudomonadota</taxon>
        <taxon>Gammaproteobacteria</taxon>
        <taxon>Vibrionales</taxon>
        <taxon>Vibrionaceae</taxon>
        <taxon>Vibrio</taxon>
    </lineage>
</organism>
<evidence type="ECO:0000256" key="3">
    <source>
        <dbReference type="ARBA" id="ARBA00023015"/>
    </source>
</evidence>